<dbReference type="AlphaFoldDB" id="A0A9W6K2S4"/>
<feature type="domain" description="AMP-dependent synthetase/ligase" evidence="2">
    <location>
        <begin position="18"/>
        <end position="336"/>
    </location>
</feature>
<gene>
    <name evidence="3" type="ORF">GCM10017655_15470</name>
</gene>
<organism evidence="3 4">
    <name type="scientific">Pseudomonas turukhanskensis</name>
    <dbReference type="NCBI Taxonomy" id="1806536"/>
    <lineage>
        <taxon>Bacteria</taxon>
        <taxon>Pseudomonadati</taxon>
        <taxon>Pseudomonadota</taxon>
        <taxon>Gammaproteobacteria</taxon>
        <taxon>Pseudomonadales</taxon>
        <taxon>Pseudomonadaceae</taxon>
        <taxon>Pseudomonas</taxon>
    </lineage>
</organism>
<evidence type="ECO:0000313" key="4">
    <source>
        <dbReference type="Proteomes" id="UP001143328"/>
    </source>
</evidence>
<dbReference type="PROSITE" id="PS00455">
    <property type="entry name" value="AMP_BINDING"/>
    <property type="match status" value="1"/>
</dbReference>
<keyword evidence="4" id="KW-1185">Reference proteome</keyword>
<protein>
    <submittedName>
        <fullName evidence="3">Long-chain acyl-CoA synthetase</fullName>
    </submittedName>
</protein>
<name>A0A9W6K2S4_9PSED</name>
<dbReference type="PANTHER" id="PTHR43767">
    <property type="entry name" value="LONG-CHAIN-FATTY-ACID--COA LIGASE"/>
    <property type="match status" value="1"/>
</dbReference>
<dbReference type="EMBL" id="BSFN01000003">
    <property type="protein sequence ID" value="GLK88485.1"/>
    <property type="molecule type" value="Genomic_DNA"/>
</dbReference>
<accession>A0A9W6K2S4</accession>
<evidence type="ECO:0000259" key="2">
    <source>
        <dbReference type="Pfam" id="PF00501"/>
    </source>
</evidence>
<sequence>MPHELAALREALQGHALQDRQGVALRGETSRYSYHDLWAQVEQRRALLEAHQGQVFALVMENSPEAVLWDLAALFAGLPCVTLPPFFTHAQRLHCFDQSQVDIAVADAAMAPGMREAGFYQEGAFWRRKANGDVRIPAGTAKITYTSGTTGTPKGVCLSAAALLRVTQELANASRSAAPEKYLAVLPLAVLLENLGIYAALWVGASVTVPSQKSMGIDGATGVDWARLLASVAMSGAHSLILVPQLLQGLVTALERKLLTVHQFRFVAVGGGRVSLDLLERAAKVNLPVYQGYGLSECASVVCLNQPEHNRLGSVGKPLPHVTVRLGEDGEVLVKGSALLGYLGDEPYQQTWLATGDIGEFDADGYLYLKGRKKHQFITSFGRNVNPDWVEAELTQRGTIAQAFVHGEGLNRNLALLWPLDPTASDETLAGTVAQANAQLPDYAQVHAWKRLPEPFSPANGLLTSNGRLRREAILSRYRDTLSELVSE</sequence>
<dbReference type="InterPro" id="IPR050237">
    <property type="entry name" value="ATP-dep_AMP-bd_enzyme"/>
</dbReference>
<dbReference type="InterPro" id="IPR042099">
    <property type="entry name" value="ANL_N_sf"/>
</dbReference>
<dbReference type="RefSeq" id="WP_271194696.1">
    <property type="nucleotide sequence ID" value="NZ_BSFN01000003.1"/>
</dbReference>
<dbReference type="GO" id="GO:0016874">
    <property type="term" value="F:ligase activity"/>
    <property type="evidence" value="ECO:0007669"/>
    <property type="project" value="UniProtKB-KW"/>
</dbReference>
<dbReference type="InterPro" id="IPR000873">
    <property type="entry name" value="AMP-dep_synth/lig_dom"/>
</dbReference>
<reference evidence="3" key="1">
    <citation type="journal article" date="2014" name="Int. J. Syst. Evol. Microbiol.">
        <title>Complete genome sequence of Corynebacterium casei LMG S-19264T (=DSM 44701T), isolated from a smear-ripened cheese.</title>
        <authorList>
            <consortium name="US DOE Joint Genome Institute (JGI-PGF)"/>
            <person name="Walter F."/>
            <person name="Albersmeier A."/>
            <person name="Kalinowski J."/>
            <person name="Ruckert C."/>
        </authorList>
    </citation>
    <scope>NUCLEOTIDE SEQUENCE</scope>
    <source>
        <strain evidence="3">VKM B-2935</strain>
    </source>
</reference>
<dbReference type="Pfam" id="PF23562">
    <property type="entry name" value="AMP-binding_C_3"/>
    <property type="match status" value="1"/>
</dbReference>
<dbReference type="Pfam" id="PF00501">
    <property type="entry name" value="AMP-binding"/>
    <property type="match status" value="1"/>
</dbReference>
<evidence type="ECO:0000313" key="3">
    <source>
        <dbReference type="EMBL" id="GLK88485.1"/>
    </source>
</evidence>
<dbReference type="SUPFAM" id="SSF56801">
    <property type="entry name" value="Acetyl-CoA synthetase-like"/>
    <property type="match status" value="1"/>
</dbReference>
<keyword evidence="1" id="KW-0436">Ligase</keyword>
<reference evidence="3" key="2">
    <citation type="submission" date="2023-01" db="EMBL/GenBank/DDBJ databases">
        <authorList>
            <person name="Sun Q."/>
            <person name="Evtushenko L."/>
        </authorList>
    </citation>
    <scope>NUCLEOTIDE SEQUENCE</scope>
    <source>
        <strain evidence="3">VKM B-2935</strain>
    </source>
</reference>
<evidence type="ECO:0000256" key="1">
    <source>
        <dbReference type="ARBA" id="ARBA00022598"/>
    </source>
</evidence>
<dbReference type="PANTHER" id="PTHR43767:SF8">
    <property type="entry name" value="LONG-CHAIN-FATTY-ACID--COA LIGASE"/>
    <property type="match status" value="1"/>
</dbReference>
<dbReference type="Proteomes" id="UP001143328">
    <property type="component" value="Unassembled WGS sequence"/>
</dbReference>
<dbReference type="Gene3D" id="3.40.50.12780">
    <property type="entry name" value="N-terminal domain of ligase-like"/>
    <property type="match status" value="1"/>
</dbReference>
<dbReference type="InterPro" id="IPR020845">
    <property type="entry name" value="AMP-binding_CS"/>
</dbReference>
<proteinExistence type="predicted"/>
<comment type="caution">
    <text evidence="3">The sequence shown here is derived from an EMBL/GenBank/DDBJ whole genome shotgun (WGS) entry which is preliminary data.</text>
</comment>